<comment type="caution">
    <text evidence="2">The sequence shown here is derived from an EMBL/GenBank/DDBJ whole genome shotgun (WGS) entry which is preliminary data.</text>
</comment>
<reference evidence="2" key="1">
    <citation type="submission" date="2013-08" db="EMBL/GenBank/DDBJ databases">
        <authorList>
            <person name="Mendez C."/>
            <person name="Richter M."/>
            <person name="Ferrer M."/>
            <person name="Sanchez J."/>
        </authorList>
    </citation>
    <scope>NUCLEOTIDE SEQUENCE</scope>
</reference>
<dbReference type="GO" id="GO:0030163">
    <property type="term" value="P:protein catabolic process"/>
    <property type="evidence" value="ECO:0007669"/>
    <property type="project" value="InterPro"/>
</dbReference>
<dbReference type="Pfam" id="PF02617">
    <property type="entry name" value="ClpS"/>
    <property type="match status" value="1"/>
</dbReference>
<name>T1B7Q5_9ZZZZ</name>
<reference evidence="2" key="2">
    <citation type="journal article" date="2014" name="ISME J.">
        <title>Microbial stratification in low pH oxic and suboxic macroscopic growths along an acid mine drainage.</title>
        <authorList>
            <person name="Mendez-Garcia C."/>
            <person name="Mesa V."/>
            <person name="Sprenger R.R."/>
            <person name="Richter M."/>
            <person name="Diez M.S."/>
            <person name="Solano J."/>
            <person name="Bargiela R."/>
            <person name="Golyshina O.V."/>
            <person name="Manteca A."/>
            <person name="Ramos J.L."/>
            <person name="Gallego J.R."/>
            <person name="Llorente I."/>
            <person name="Martins Dos Santos V.A."/>
            <person name="Jensen O.N."/>
            <person name="Pelaez A.I."/>
            <person name="Sanchez J."/>
            <person name="Ferrer M."/>
        </authorList>
    </citation>
    <scope>NUCLEOTIDE SEQUENCE</scope>
</reference>
<sequence>MRYNRGMSTEHLPSHVLAPEVALPSLGEPPLYQVVLLNDDFTPMEFVVEILEKFFHLGRL</sequence>
<accession>T1B7Q5</accession>
<evidence type="ECO:0000259" key="1">
    <source>
        <dbReference type="Pfam" id="PF02617"/>
    </source>
</evidence>
<feature type="domain" description="Adaptor protein ClpS core" evidence="1">
    <location>
        <begin position="28"/>
        <end position="57"/>
    </location>
</feature>
<organism evidence="2">
    <name type="scientific">mine drainage metagenome</name>
    <dbReference type="NCBI Taxonomy" id="410659"/>
    <lineage>
        <taxon>unclassified sequences</taxon>
        <taxon>metagenomes</taxon>
        <taxon>ecological metagenomes</taxon>
    </lineage>
</organism>
<feature type="non-terminal residue" evidence="2">
    <location>
        <position position="60"/>
    </location>
</feature>
<gene>
    <name evidence="2" type="ORF">B1A_13843</name>
</gene>
<proteinExistence type="predicted"/>
<protein>
    <submittedName>
        <fullName evidence="2">Adaptor protein ClpS, core domain protein</fullName>
    </submittedName>
</protein>
<evidence type="ECO:0000313" key="2">
    <source>
        <dbReference type="EMBL" id="EQD49024.1"/>
    </source>
</evidence>
<dbReference type="Gene3D" id="3.30.1390.10">
    <property type="match status" value="1"/>
</dbReference>
<dbReference type="EMBL" id="AUZX01010151">
    <property type="protein sequence ID" value="EQD49024.1"/>
    <property type="molecule type" value="Genomic_DNA"/>
</dbReference>
<dbReference type="InterPro" id="IPR003769">
    <property type="entry name" value="ClpS_core"/>
</dbReference>
<dbReference type="SUPFAM" id="SSF54736">
    <property type="entry name" value="ClpS-like"/>
    <property type="match status" value="1"/>
</dbReference>
<dbReference type="InterPro" id="IPR014719">
    <property type="entry name" value="Ribosomal_bL12_C/ClpS-like"/>
</dbReference>
<dbReference type="AlphaFoldDB" id="T1B7Q5"/>